<keyword evidence="3" id="KW-0347">Helicase</keyword>
<evidence type="ECO:0000313" key="3">
    <source>
        <dbReference type="EMBL" id="MEN3748935.1"/>
    </source>
</evidence>
<gene>
    <name evidence="3" type="ORF">TPR58_17300</name>
</gene>
<feature type="domain" description="Helicase/UvrB N-terminal" evidence="1">
    <location>
        <begin position="86"/>
        <end position="250"/>
    </location>
</feature>
<evidence type="ECO:0000259" key="2">
    <source>
        <dbReference type="Pfam" id="PF19778"/>
    </source>
</evidence>
<keyword evidence="3" id="KW-0378">Hydrolase</keyword>
<keyword evidence="4" id="KW-1185">Reference proteome</keyword>
<dbReference type="Gene3D" id="3.40.50.300">
    <property type="entry name" value="P-loop containing nucleotide triphosphate hydrolases"/>
    <property type="match status" value="2"/>
</dbReference>
<dbReference type="InterPro" id="IPR045572">
    <property type="entry name" value="RE_endonuc_C"/>
</dbReference>
<sequence>MKFVFENDLPHQRAAIDAALGVFGDATAGSQATFTVAPLEIAGQMELAQKGVGIGNVCSLEGDDWLPHIQAVQQANALEPDTAFGGADFTIEMETGTGKTYVYLRTIIELNRRHGFSKFVIVVPSVAIREGVKKSIEQTREHFASQFDGVKLKNFVYDRGKLGRVREFAIAADIQVMIVTIQSINSANNVFYDPNQEALGDQAAAEWVAKTRPILIVDEPQSVEGGLKGAGRKALAAMNPLAMFKYTATPVNVVHTLYRLDAFDAFQLGLVKRIWVDGASIRDATNSSFVRLIDVEARKGHAPRARIEIHKQFGGGPKPEQVWAHEGDTLEDLSGGRSLYAGLELGHLDAGANTMQLMLPGDIRTMSRGETFGDDTGDSLAAAMIARTIEHHFRTELRNRPLGIKTLSLFFVPSVADYRIYTDEGPRKGPLAEVFEREYRKLAARPEFKTLFVTTPPDAAAAHGGYFSQDKHSVTPFEDKEFSKSTGDDKVEERTFDLIMRDKEKLLDEAVPLRFLFSHSALREGWDNPNVFQICALREMGSERSRRQSIGRGLRLPVDNHGLRRRDEGIARLTVIADTDYATFADELQSELEKETKRPFGRASVEVLAKLYYPVAGANEPQVLGVHEARAVFAGWEEARLVDTLGRVTDAMREAVAAKNVPLPQTLAPEARIAVTALAERLTAKLIHNTESKVLVERREELIASDAFRELWAKVSARTRYRLEFTDDDLIAKAVEYLQKMPDPATARVTWASAELIIARDGVDTKKGTIAASRHIGGFTGPMPDILSELAARTNLPRKIVAQILVQSNRLDWAKANPSAFVELTHKAIALARRDVLTHGITYEKTGKHFEQTLFEPFEADADDLVLVDRGPMTYVRVDSKTIERPIAETLDKAEPVGVFAKLPPDFKIDTPLGHYNPDWAVAAVASRMHLVSESKSDFSTLRYDEEAKIRCGEAHFKALGIEYVKAVSAEEILEALVEG</sequence>
<reference evidence="3 4" key="1">
    <citation type="submission" date="2024-05" db="EMBL/GenBank/DDBJ databases">
        <title>Sphingomonas sp. HF-S3 16S ribosomal RNA gene Genome sequencing and assembly.</title>
        <authorList>
            <person name="Lee H."/>
        </authorList>
    </citation>
    <scope>NUCLEOTIDE SEQUENCE [LARGE SCALE GENOMIC DNA]</scope>
    <source>
        <strain evidence="3 4">HF-S3</strain>
    </source>
</reference>
<keyword evidence="3" id="KW-0547">Nucleotide-binding</keyword>
<dbReference type="EMBL" id="JBDIZK010000011">
    <property type="protein sequence ID" value="MEN3748935.1"/>
    <property type="molecule type" value="Genomic_DNA"/>
</dbReference>
<dbReference type="InterPro" id="IPR006935">
    <property type="entry name" value="Helicase/UvrB_N"/>
</dbReference>
<accession>A0ABV0BCH2</accession>
<dbReference type="InterPro" id="IPR027417">
    <property type="entry name" value="P-loop_NTPase"/>
</dbReference>
<evidence type="ECO:0000259" key="1">
    <source>
        <dbReference type="Pfam" id="PF04851"/>
    </source>
</evidence>
<dbReference type="Proteomes" id="UP001427805">
    <property type="component" value="Unassembled WGS sequence"/>
</dbReference>
<dbReference type="RefSeq" id="WP_346247979.1">
    <property type="nucleotide sequence ID" value="NZ_JBDIZK010000011.1"/>
</dbReference>
<organism evidence="3 4">
    <name type="scientific">Sphingomonas rustica</name>
    <dbReference type="NCBI Taxonomy" id="3103142"/>
    <lineage>
        <taxon>Bacteria</taxon>
        <taxon>Pseudomonadati</taxon>
        <taxon>Pseudomonadota</taxon>
        <taxon>Alphaproteobacteria</taxon>
        <taxon>Sphingomonadales</taxon>
        <taxon>Sphingomonadaceae</taxon>
        <taxon>Sphingomonas</taxon>
    </lineage>
</organism>
<evidence type="ECO:0000313" key="4">
    <source>
        <dbReference type="Proteomes" id="UP001427805"/>
    </source>
</evidence>
<proteinExistence type="predicted"/>
<name>A0ABV0BCH2_9SPHN</name>
<dbReference type="Pfam" id="PF04851">
    <property type="entry name" value="ResIII"/>
    <property type="match status" value="1"/>
</dbReference>
<protein>
    <submittedName>
        <fullName evidence="3">DEAD/DEAH box helicase family protein</fullName>
    </submittedName>
</protein>
<dbReference type="PANTHER" id="PTHR47396">
    <property type="entry name" value="TYPE I RESTRICTION ENZYME ECOKI R PROTEIN"/>
    <property type="match status" value="1"/>
</dbReference>
<comment type="caution">
    <text evidence="3">The sequence shown here is derived from an EMBL/GenBank/DDBJ whole genome shotgun (WGS) entry which is preliminary data.</text>
</comment>
<dbReference type="SUPFAM" id="SSF52540">
    <property type="entry name" value="P-loop containing nucleoside triphosphate hydrolases"/>
    <property type="match status" value="2"/>
</dbReference>
<feature type="domain" description="Type III restriction enzyme C-terminal endonuclease" evidence="2">
    <location>
        <begin position="872"/>
        <end position="968"/>
    </location>
</feature>
<dbReference type="InterPro" id="IPR050742">
    <property type="entry name" value="Helicase_Restrict-Modif_Enz"/>
</dbReference>
<keyword evidence="3" id="KW-0067">ATP-binding</keyword>
<dbReference type="PANTHER" id="PTHR47396:SF1">
    <property type="entry name" value="ATP-DEPENDENT HELICASE IRC3-RELATED"/>
    <property type="match status" value="1"/>
</dbReference>
<dbReference type="GO" id="GO:0004386">
    <property type="term" value="F:helicase activity"/>
    <property type="evidence" value="ECO:0007669"/>
    <property type="project" value="UniProtKB-KW"/>
</dbReference>
<dbReference type="Pfam" id="PF19778">
    <property type="entry name" value="RE_endonuc"/>
    <property type="match status" value="1"/>
</dbReference>